<comment type="caution">
    <text evidence="1">The sequence shown here is derived from an EMBL/GenBank/DDBJ whole genome shotgun (WGS) entry which is preliminary data.</text>
</comment>
<reference evidence="1 2" key="1">
    <citation type="submission" date="2019-05" db="EMBL/GenBank/DDBJ databases">
        <title>Another draft genome of Portunus trituberculatus and its Hox gene families provides insights of decapod evolution.</title>
        <authorList>
            <person name="Jeong J.-H."/>
            <person name="Song I."/>
            <person name="Kim S."/>
            <person name="Choi T."/>
            <person name="Kim D."/>
            <person name="Ryu S."/>
            <person name="Kim W."/>
        </authorList>
    </citation>
    <scope>NUCLEOTIDE SEQUENCE [LARGE SCALE GENOMIC DNA]</scope>
    <source>
        <tissue evidence="1">Muscle</tissue>
    </source>
</reference>
<dbReference type="Proteomes" id="UP000324222">
    <property type="component" value="Unassembled WGS sequence"/>
</dbReference>
<dbReference type="AlphaFoldDB" id="A0A5B7F137"/>
<organism evidence="1 2">
    <name type="scientific">Portunus trituberculatus</name>
    <name type="common">Swimming crab</name>
    <name type="synonym">Neptunus trituberculatus</name>
    <dbReference type="NCBI Taxonomy" id="210409"/>
    <lineage>
        <taxon>Eukaryota</taxon>
        <taxon>Metazoa</taxon>
        <taxon>Ecdysozoa</taxon>
        <taxon>Arthropoda</taxon>
        <taxon>Crustacea</taxon>
        <taxon>Multicrustacea</taxon>
        <taxon>Malacostraca</taxon>
        <taxon>Eumalacostraca</taxon>
        <taxon>Eucarida</taxon>
        <taxon>Decapoda</taxon>
        <taxon>Pleocyemata</taxon>
        <taxon>Brachyura</taxon>
        <taxon>Eubrachyura</taxon>
        <taxon>Portunoidea</taxon>
        <taxon>Portunidae</taxon>
        <taxon>Portuninae</taxon>
        <taxon>Portunus</taxon>
    </lineage>
</organism>
<gene>
    <name evidence="1" type="ORF">E2C01_032339</name>
</gene>
<sequence>MWRSWLTGSFRSRQPVADEGPQCRVLQQTFRLRYCSCLGNLKFGECAVAGLCQRRILFFFHTRFGDSGQYSEALLRLTSSTTTS</sequence>
<proteinExistence type="predicted"/>
<accession>A0A5B7F137</accession>
<evidence type="ECO:0000313" key="1">
    <source>
        <dbReference type="EMBL" id="MPC38823.1"/>
    </source>
</evidence>
<protein>
    <submittedName>
        <fullName evidence="1">Uncharacterized protein</fullName>
    </submittedName>
</protein>
<evidence type="ECO:0000313" key="2">
    <source>
        <dbReference type="Proteomes" id="UP000324222"/>
    </source>
</evidence>
<keyword evidence="2" id="KW-1185">Reference proteome</keyword>
<name>A0A5B7F137_PORTR</name>
<dbReference type="EMBL" id="VSRR010004181">
    <property type="protein sequence ID" value="MPC38823.1"/>
    <property type="molecule type" value="Genomic_DNA"/>
</dbReference>